<gene>
    <name evidence="4" type="ORF">K458DRAFT_313422</name>
</gene>
<dbReference type="InterPro" id="IPR056125">
    <property type="entry name" value="DUF7708"/>
</dbReference>
<evidence type="ECO:0000259" key="3">
    <source>
        <dbReference type="Pfam" id="PF24883"/>
    </source>
</evidence>
<keyword evidence="5" id="KW-1185">Reference proteome</keyword>
<feature type="domain" description="DUF7708" evidence="2">
    <location>
        <begin position="66"/>
        <end position="211"/>
    </location>
</feature>
<evidence type="ECO:0000256" key="1">
    <source>
        <dbReference type="ARBA" id="ARBA00022737"/>
    </source>
</evidence>
<proteinExistence type="predicted"/>
<evidence type="ECO:0000313" key="5">
    <source>
        <dbReference type="Proteomes" id="UP000799291"/>
    </source>
</evidence>
<dbReference type="AlphaFoldDB" id="A0A6G1INM8"/>
<evidence type="ECO:0000313" key="4">
    <source>
        <dbReference type="EMBL" id="KAF2679822.1"/>
    </source>
</evidence>
<dbReference type="PANTHER" id="PTHR10039">
    <property type="entry name" value="AMELOGENIN"/>
    <property type="match status" value="1"/>
</dbReference>
<dbReference type="InterPro" id="IPR027417">
    <property type="entry name" value="P-loop_NTPase"/>
</dbReference>
<accession>A0A6G1INM8</accession>
<dbReference type="InterPro" id="IPR056884">
    <property type="entry name" value="NPHP3-like_N"/>
</dbReference>
<dbReference type="Pfam" id="PF24883">
    <property type="entry name" value="NPHP3_N"/>
    <property type="match status" value="1"/>
</dbReference>
<dbReference type="OrthoDB" id="7464126at2759"/>
<evidence type="ECO:0000259" key="2">
    <source>
        <dbReference type="Pfam" id="PF24809"/>
    </source>
</evidence>
<name>A0A6G1INM8_9PLEO</name>
<reference evidence="4" key="1">
    <citation type="journal article" date="2020" name="Stud. Mycol.">
        <title>101 Dothideomycetes genomes: a test case for predicting lifestyles and emergence of pathogens.</title>
        <authorList>
            <person name="Haridas S."/>
            <person name="Albert R."/>
            <person name="Binder M."/>
            <person name="Bloem J."/>
            <person name="Labutti K."/>
            <person name="Salamov A."/>
            <person name="Andreopoulos B."/>
            <person name="Baker S."/>
            <person name="Barry K."/>
            <person name="Bills G."/>
            <person name="Bluhm B."/>
            <person name="Cannon C."/>
            <person name="Castanera R."/>
            <person name="Culley D."/>
            <person name="Daum C."/>
            <person name="Ezra D."/>
            <person name="Gonzalez J."/>
            <person name="Henrissat B."/>
            <person name="Kuo A."/>
            <person name="Liang C."/>
            <person name="Lipzen A."/>
            <person name="Lutzoni F."/>
            <person name="Magnuson J."/>
            <person name="Mondo S."/>
            <person name="Nolan M."/>
            <person name="Ohm R."/>
            <person name="Pangilinan J."/>
            <person name="Park H.-J."/>
            <person name="Ramirez L."/>
            <person name="Alfaro M."/>
            <person name="Sun H."/>
            <person name="Tritt A."/>
            <person name="Yoshinaga Y."/>
            <person name="Zwiers L.-H."/>
            <person name="Turgeon B."/>
            <person name="Goodwin S."/>
            <person name="Spatafora J."/>
            <person name="Crous P."/>
            <person name="Grigoriev I."/>
        </authorList>
    </citation>
    <scope>NUCLEOTIDE SEQUENCE</scope>
    <source>
        <strain evidence="4">CBS 122367</strain>
    </source>
</reference>
<keyword evidence="1" id="KW-0677">Repeat</keyword>
<organism evidence="4 5">
    <name type="scientific">Lentithecium fluviatile CBS 122367</name>
    <dbReference type="NCBI Taxonomy" id="1168545"/>
    <lineage>
        <taxon>Eukaryota</taxon>
        <taxon>Fungi</taxon>
        <taxon>Dikarya</taxon>
        <taxon>Ascomycota</taxon>
        <taxon>Pezizomycotina</taxon>
        <taxon>Dothideomycetes</taxon>
        <taxon>Pleosporomycetidae</taxon>
        <taxon>Pleosporales</taxon>
        <taxon>Massarineae</taxon>
        <taxon>Lentitheciaceae</taxon>
        <taxon>Lentithecium</taxon>
    </lineage>
</organism>
<sequence length="491" mass="55776">MADIQTCLHIPTQPWEAAKSRFLEGLSLEEVQKFNEANLENLFYEASATQKKHAQGSKSWIWQERLASLVDGIDDYGKALDVFPNMCPLVVAPIWGSIRVVIQIVSEAGKFQEKMVDMLAQIGDVLPRFGIFQRLFSNHERLLAALAEVYLDVLQFCVRAKDFFVHARKSRCKDPLGAWKPFREAFEHDMVKFRKHQKSVEREADLAHMIEAAKARELEQANRALLIRNTKLKRRHSILAALPTVEYHAKHAKLSALRHPGTNDWLQTNLRFQSWLSSKFSDCLPCYGIPGSGKSVVAASVANDLRDSRLGTESIICYYYCDYADISSLDPTFLIGSLIKQVLVHLPLDCFDETFFCPYGEETPTPTFDQSVKFLESLLSRFKAMFLIIDGVDELTQDSQCTVLDFIDKLTLQSIVAVKVFVASRTEENQVRRALEHYECIELSSDRLSTDIEAFIEAKIDSTLVRQNLLLENDRLKREVVSALVEGAQGM</sequence>
<dbReference type="Proteomes" id="UP000799291">
    <property type="component" value="Unassembled WGS sequence"/>
</dbReference>
<protein>
    <submittedName>
        <fullName evidence="4">Uncharacterized protein</fullName>
    </submittedName>
</protein>
<dbReference type="Gene3D" id="3.40.50.300">
    <property type="entry name" value="P-loop containing nucleotide triphosphate hydrolases"/>
    <property type="match status" value="1"/>
</dbReference>
<feature type="domain" description="Nephrocystin 3-like N-terminal" evidence="3">
    <location>
        <begin position="261"/>
        <end position="425"/>
    </location>
</feature>
<dbReference type="SUPFAM" id="SSF52540">
    <property type="entry name" value="P-loop containing nucleoside triphosphate hydrolases"/>
    <property type="match status" value="1"/>
</dbReference>
<dbReference type="EMBL" id="MU005601">
    <property type="protein sequence ID" value="KAF2679822.1"/>
    <property type="molecule type" value="Genomic_DNA"/>
</dbReference>
<dbReference type="Pfam" id="PF24809">
    <property type="entry name" value="DUF7708"/>
    <property type="match status" value="1"/>
</dbReference>